<organism evidence="1 2">
    <name type="scientific">Clunio marinus</name>
    <dbReference type="NCBI Taxonomy" id="568069"/>
    <lineage>
        <taxon>Eukaryota</taxon>
        <taxon>Metazoa</taxon>
        <taxon>Ecdysozoa</taxon>
        <taxon>Arthropoda</taxon>
        <taxon>Hexapoda</taxon>
        <taxon>Insecta</taxon>
        <taxon>Pterygota</taxon>
        <taxon>Neoptera</taxon>
        <taxon>Endopterygota</taxon>
        <taxon>Diptera</taxon>
        <taxon>Nematocera</taxon>
        <taxon>Chironomoidea</taxon>
        <taxon>Chironomidae</taxon>
        <taxon>Clunio</taxon>
    </lineage>
</organism>
<evidence type="ECO:0000313" key="2">
    <source>
        <dbReference type="Proteomes" id="UP000183832"/>
    </source>
</evidence>
<gene>
    <name evidence="1" type="ORF">CLUMA_CG019404</name>
</gene>
<protein>
    <submittedName>
        <fullName evidence="1">CLUMA_CG019404, isoform A</fullName>
    </submittedName>
</protein>
<dbReference type="EMBL" id="CVRI01000066">
    <property type="protein sequence ID" value="CRL06329.1"/>
    <property type="molecule type" value="Genomic_DNA"/>
</dbReference>
<dbReference type="AlphaFoldDB" id="A0A1J1J612"/>
<dbReference type="Proteomes" id="UP000183832">
    <property type="component" value="Unassembled WGS sequence"/>
</dbReference>
<proteinExistence type="predicted"/>
<sequence length="59" mass="6872">MSNETHIKFSYISRLSSTFCLVKEEVKLINHEHKSFAMLLKGFYNFFLLQSSTIVRGSI</sequence>
<name>A0A1J1J612_9DIPT</name>
<keyword evidence="2" id="KW-1185">Reference proteome</keyword>
<reference evidence="1 2" key="1">
    <citation type="submission" date="2015-04" db="EMBL/GenBank/DDBJ databases">
        <authorList>
            <person name="Syromyatnikov M.Y."/>
            <person name="Popov V.N."/>
        </authorList>
    </citation>
    <scope>NUCLEOTIDE SEQUENCE [LARGE SCALE GENOMIC DNA]</scope>
</reference>
<accession>A0A1J1J612</accession>
<evidence type="ECO:0000313" key="1">
    <source>
        <dbReference type="EMBL" id="CRL06329.1"/>
    </source>
</evidence>